<dbReference type="Proteomes" id="UP000598820">
    <property type="component" value="Unassembled WGS sequence"/>
</dbReference>
<feature type="signal peptide" evidence="1">
    <location>
        <begin position="1"/>
        <end position="20"/>
    </location>
</feature>
<protein>
    <submittedName>
        <fullName evidence="2">DUF2911 domain-containing protein</fullName>
    </submittedName>
</protein>
<reference evidence="2" key="1">
    <citation type="submission" date="2020-09" db="EMBL/GenBank/DDBJ databases">
        <authorList>
            <person name="Kim M.K."/>
        </authorList>
    </citation>
    <scope>NUCLEOTIDE SEQUENCE</scope>
    <source>
        <strain evidence="2">BT702</strain>
    </source>
</reference>
<sequence>MRSIAILFSISLLISADAISQGNQPYTASFIGRMGVDTVLVETYTMINNHLYGKAFIRVPEDYIGEFSIHFHPDGSIREFNVNAMNPVNSSVPYQAKSGAFEYRLNMNCRNDTCTYYNSERGGKAETIFRHATKTVDFVGGWVPFISLMEWNCLRLAKSGKSKIPLKMINHRIGVYDIGVHFSAKDTIIFGGPFLEYTKLNVNQEGRISQVNGIGTPWNYLVTKHPPIDIEPLAKRMAKTPGIGIPSPTETIRATVKQANIELSYGRPYKRGRVIFGGVVPYDSIWRTGAGSPTRLSLDNQIRIGTTVISKGQYSLYSIPQKDKWLLIFSTDLKSWPTDPNRSKDFAQVVIPVKTTTNRSEQFTISIQETAAGGELTFHWDNVLATAAFDVLKK</sequence>
<keyword evidence="1" id="KW-0732">Signal</keyword>
<evidence type="ECO:0000313" key="3">
    <source>
        <dbReference type="Proteomes" id="UP000598820"/>
    </source>
</evidence>
<gene>
    <name evidence="2" type="ORF">IC229_10985</name>
</gene>
<proteinExistence type="predicted"/>
<organism evidence="2 3">
    <name type="scientific">Spirosoma profusum</name>
    <dbReference type="NCBI Taxonomy" id="2771354"/>
    <lineage>
        <taxon>Bacteria</taxon>
        <taxon>Pseudomonadati</taxon>
        <taxon>Bacteroidota</taxon>
        <taxon>Cytophagia</taxon>
        <taxon>Cytophagales</taxon>
        <taxon>Cytophagaceae</taxon>
        <taxon>Spirosoma</taxon>
    </lineage>
</organism>
<feature type="chain" id="PRO_5038048504" evidence="1">
    <location>
        <begin position="21"/>
        <end position="394"/>
    </location>
</feature>
<dbReference type="RefSeq" id="WP_190887015.1">
    <property type="nucleotide sequence ID" value="NZ_JACWZY010000007.1"/>
</dbReference>
<evidence type="ECO:0000256" key="1">
    <source>
        <dbReference type="SAM" id="SignalP"/>
    </source>
</evidence>
<dbReference type="EMBL" id="JACWZY010000007">
    <property type="protein sequence ID" value="MBD2701162.1"/>
    <property type="molecule type" value="Genomic_DNA"/>
</dbReference>
<name>A0A926XZL6_9BACT</name>
<keyword evidence="3" id="KW-1185">Reference proteome</keyword>
<dbReference type="AlphaFoldDB" id="A0A926XZL6"/>
<evidence type="ECO:0000313" key="2">
    <source>
        <dbReference type="EMBL" id="MBD2701162.1"/>
    </source>
</evidence>
<comment type="caution">
    <text evidence="2">The sequence shown here is derived from an EMBL/GenBank/DDBJ whole genome shotgun (WGS) entry which is preliminary data.</text>
</comment>
<dbReference type="Pfam" id="PF11138">
    <property type="entry name" value="DUF2911"/>
    <property type="match status" value="1"/>
</dbReference>
<accession>A0A926XZL6</accession>
<dbReference type="InterPro" id="IPR021314">
    <property type="entry name" value="DUF2911"/>
</dbReference>